<accession>A0A1Y2FU04</accession>
<feature type="region of interest" description="Disordered" evidence="1">
    <location>
        <begin position="25"/>
        <end position="56"/>
    </location>
</feature>
<sequence>MTTISLSSLDALRLKACIEPSRACIPPSKGKKTKGDLELPDHISPEPKTASERRDWDRMSSRMEGFHSYFRSAFQQVWVMADKAGDQLPFREYISFAEELVHHLEFHHSIEERHIFPVLAQRMPEFNHKSSAVHLEEHKAIHEGMDRYSAYLSKCKSSPSSFDAEEFRKILQSWGPILFYHLDAEVKTLHHDNLRRYYTIEEVRRLPM</sequence>
<evidence type="ECO:0000259" key="2">
    <source>
        <dbReference type="Pfam" id="PF01814"/>
    </source>
</evidence>
<dbReference type="InterPro" id="IPR053206">
    <property type="entry name" value="Dimeric_xanthone_biosynth"/>
</dbReference>
<evidence type="ECO:0000256" key="1">
    <source>
        <dbReference type="SAM" id="MobiDB-lite"/>
    </source>
</evidence>
<dbReference type="InParanoid" id="A0A1Y2FU04"/>
<dbReference type="EMBL" id="MCGR01000013">
    <property type="protein sequence ID" value="ORY87458.1"/>
    <property type="molecule type" value="Genomic_DNA"/>
</dbReference>
<dbReference type="Proteomes" id="UP000193467">
    <property type="component" value="Unassembled WGS sequence"/>
</dbReference>
<organism evidence="3 4">
    <name type="scientific">Leucosporidium creatinivorum</name>
    <dbReference type="NCBI Taxonomy" id="106004"/>
    <lineage>
        <taxon>Eukaryota</taxon>
        <taxon>Fungi</taxon>
        <taxon>Dikarya</taxon>
        <taxon>Basidiomycota</taxon>
        <taxon>Pucciniomycotina</taxon>
        <taxon>Microbotryomycetes</taxon>
        <taxon>Leucosporidiales</taxon>
        <taxon>Leucosporidium</taxon>
    </lineage>
</organism>
<keyword evidence="4" id="KW-1185">Reference proteome</keyword>
<name>A0A1Y2FU04_9BASI</name>
<dbReference type="STRING" id="106004.A0A1Y2FU04"/>
<dbReference type="CDD" id="cd12108">
    <property type="entry name" value="Hr-like"/>
    <property type="match status" value="1"/>
</dbReference>
<dbReference type="InterPro" id="IPR012312">
    <property type="entry name" value="Hemerythrin-like"/>
</dbReference>
<reference evidence="3 4" key="1">
    <citation type="submission" date="2016-07" db="EMBL/GenBank/DDBJ databases">
        <title>Pervasive Adenine N6-methylation of Active Genes in Fungi.</title>
        <authorList>
            <consortium name="DOE Joint Genome Institute"/>
            <person name="Mondo S.J."/>
            <person name="Dannebaum R.O."/>
            <person name="Kuo R.C."/>
            <person name="Labutti K."/>
            <person name="Haridas S."/>
            <person name="Kuo A."/>
            <person name="Salamov A."/>
            <person name="Ahrendt S.R."/>
            <person name="Lipzen A."/>
            <person name="Sullivan W."/>
            <person name="Andreopoulos W.B."/>
            <person name="Clum A."/>
            <person name="Lindquist E."/>
            <person name="Daum C."/>
            <person name="Ramamoorthy G.K."/>
            <person name="Gryganskyi A."/>
            <person name="Culley D."/>
            <person name="Magnuson J.K."/>
            <person name="James T.Y."/>
            <person name="O'Malley M.A."/>
            <person name="Stajich J.E."/>
            <person name="Spatafora J.W."/>
            <person name="Visel A."/>
            <person name="Grigoriev I.V."/>
        </authorList>
    </citation>
    <scope>NUCLEOTIDE SEQUENCE [LARGE SCALE GENOMIC DNA]</scope>
    <source>
        <strain evidence="3 4">62-1032</strain>
    </source>
</reference>
<feature type="domain" description="Hemerythrin-like" evidence="2">
    <location>
        <begin position="61"/>
        <end position="187"/>
    </location>
</feature>
<dbReference type="OrthoDB" id="10044044at2759"/>
<dbReference type="PANTHER" id="PTHR38048">
    <property type="entry name" value="EXPRESSED PROTEIN"/>
    <property type="match status" value="1"/>
</dbReference>
<evidence type="ECO:0000313" key="3">
    <source>
        <dbReference type="EMBL" id="ORY87458.1"/>
    </source>
</evidence>
<dbReference type="Pfam" id="PF01814">
    <property type="entry name" value="Hemerythrin"/>
    <property type="match status" value="1"/>
</dbReference>
<dbReference type="AlphaFoldDB" id="A0A1Y2FU04"/>
<gene>
    <name evidence="3" type="ORF">BCR35DRAFT_289530</name>
</gene>
<feature type="compositionally biased region" description="Basic and acidic residues" evidence="1">
    <location>
        <begin position="33"/>
        <end position="56"/>
    </location>
</feature>
<dbReference type="Gene3D" id="1.20.120.520">
    <property type="entry name" value="nmb1532 protein domain like"/>
    <property type="match status" value="1"/>
</dbReference>
<protein>
    <recommendedName>
        <fullName evidence="2">Hemerythrin-like domain-containing protein</fullName>
    </recommendedName>
</protein>
<comment type="caution">
    <text evidence="3">The sequence shown here is derived from an EMBL/GenBank/DDBJ whole genome shotgun (WGS) entry which is preliminary data.</text>
</comment>
<proteinExistence type="predicted"/>
<dbReference type="PANTHER" id="PTHR38048:SF1">
    <property type="entry name" value="HEMERYTHRIN-LIKE DOMAIN-CONTAINING PROTEIN"/>
    <property type="match status" value="1"/>
</dbReference>
<evidence type="ECO:0000313" key="4">
    <source>
        <dbReference type="Proteomes" id="UP000193467"/>
    </source>
</evidence>